<dbReference type="EMBL" id="JBHSMH010000021">
    <property type="protein sequence ID" value="MFC5468860.1"/>
    <property type="molecule type" value="Genomic_DNA"/>
</dbReference>
<dbReference type="RefSeq" id="WP_378081959.1">
    <property type="nucleotide sequence ID" value="NZ_JBHSMH010000021.1"/>
</dbReference>
<sequence length="1726" mass="192671">MAQCIQKNANLKPPPGFDICIRLLSDGSIKSFNQKLFDDLRVVAYGTIVELNTRSNDFKENWQTLDGDERKNTETSIDPPHPYFSKNGERGEYRYYGYDRNGSKYTNPYFLDDAKSGTSPSLMKWVYRPWESNLTEGNRQKPNSFTPVFGRNFNRAEDVYRAGPQAINTFDKIVQNDYFNGGIIESSSKNRTPKDQNTSKTSRHLFDYMYVEQVPSVWAGGQGRMFHENNDGSVWYQSFTLDKLSGKKKPGLKSTTIKPKDKLKEQYILSSDSLQTQVDLTKAPTTWKWAFSFDSIIHDDRKIDLGDQDVMYKDPFRKLEYYTRNDVSYWEFTITYNVAGTPTTKTVKTNANGQVIFDNGRQIGRFTDQAITFNKADFTKDDQVVIQLHAEAHYESPNPSATFDAGNYTYTIRFGETVLPIITDKPGRVPLPDYPEMLSCVATIPKDAFDIVKYSPSDSTDASKVQSRRVWIDGIPINDSDFFAGNYIFGDEADGIHQIMVQWTPFPSADPLVPPDYDPGCQRTQWVNVHDTMPRAQFLLNGGLFKENRKWTVDDTSALAIDPFVEAAYPLNDWQWSWIALEDSDLADRVLPLDGTRHKEFMFKKPGRYQLALTVTNALGRTSDPYVLPFSVLRDEDPAVVFYPYSSQISREDALTLFDDPVSTDGDIITNQSFKVYYDADGDETYSRLIDSFDSVASISQYKPPSSLLGNYRIVVTVEETFGQESFPEYLAPADKRSTTKQFEFEIDNYIPYNDIYTDVPATRAQVDTYFLADKNLAQSKIDYLNGNGVTISNMLRQTGTDPQVNVWDMHTYTYSQPSSTVYNTGTSYPPSTYYFCSSGYCGTLNRDSLTDNGSNVDFGHDETKTNSDSHGASASCSVGGFVAAGQPNDPTSCDSTYSYSDGSGYSGTLSCNYNYSSSGVYDSKGKYLGFNWTRTCSYSGTVTKTWETTFHVYDWRWVSNYYGYYSGTIYKDVRQPFANPFTRTTSVKYVIYVSDGIVNDLADFNKIKGLSDASIILVGSDAIKAQSSPAEHIKNTGQPIEELVKSIVDLIASKNPPSASQIVQVDESFSLLTEESDPESDPIVQRQTMYVHDESYFDHPTGQAAFAISEYDASGWTTETLKSKFGQTGKYDVYRRVKDLPSPDPKLAKYGYYSNEAVTTLLVHRKPIAQATLDWTYDTGCSCYRTKWVDKSYDLDHNVSDPVKKGIVDRKIRYSFEGEWYYKVPDELAPGTYHLEYTVKDVEGAWSDPFVLDFSLAASPPPQLEAKLKATDAAFAISTGVPASESVTAYELWTRFPFSVDLNFTMGSHINKTAPYFTGTKTGSDVDWNDYNTTIPATTPDGTYSYRIQANGSNGTNAYKDFSVKVLTPIRLAPSVVSPEGDAVGTIVLGYPVTLAAGTTEYPSQTTVVAFKGQPFQRTVTLTGQVTSVIGAGKQNWSAPFTPTGAIPDGTYTFEWTSRTPNGNSETKTMQIELIHNTPPFGDFKLYSYDANDSAMPIFEGDALHVRPVGLGDKERAPLTVRYELTDPAGTKAYDRVFPAVYPYPATVGPDYGLPTGAAAAGTWTARMTISDGKAAPVVREKTFLVRPLGVQGYVNHTEAWELNRLRYNRKNPDSPRLPNVFWAGEVFALEATVTDTSSSGTKPTSVVAAASPELRKALSAVGAGLFWRGLLREADTNLVFKELPGGAYSFVFQATYSNGVVKTSVVPIEIRGTVDEYASVHRVQ</sequence>
<proteinExistence type="predicted"/>
<evidence type="ECO:0000313" key="2">
    <source>
        <dbReference type="Proteomes" id="UP001596105"/>
    </source>
</evidence>
<organism evidence="1 2">
    <name type="scientific">Cohnella suwonensis</name>
    <dbReference type="NCBI Taxonomy" id="696072"/>
    <lineage>
        <taxon>Bacteria</taxon>
        <taxon>Bacillati</taxon>
        <taxon>Bacillota</taxon>
        <taxon>Bacilli</taxon>
        <taxon>Bacillales</taxon>
        <taxon>Paenibacillaceae</taxon>
        <taxon>Cohnella</taxon>
    </lineage>
</organism>
<comment type="caution">
    <text evidence="1">The sequence shown here is derived from an EMBL/GenBank/DDBJ whole genome shotgun (WGS) entry which is preliminary data.</text>
</comment>
<gene>
    <name evidence="1" type="ORF">ACFPPD_09000</name>
</gene>
<accession>A0ABW0LSH4</accession>
<evidence type="ECO:0000313" key="1">
    <source>
        <dbReference type="EMBL" id="MFC5468860.1"/>
    </source>
</evidence>
<dbReference type="NCBIfam" id="NF047340">
    <property type="entry name" value="Athe_2463_dom"/>
    <property type="match status" value="1"/>
</dbReference>
<protein>
    <submittedName>
        <fullName evidence="1">Athe_2463 domain-containing protein</fullName>
    </submittedName>
</protein>
<keyword evidence="2" id="KW-1185">Reference proteome</keyword>
<reference evidence="2" key="1">
    <citation type="journal article" date="2019" name="Int. J. Syst. Evol. Microbiol.">
        <title>The Global Catalogue of Microorganisms (GCM) 10K type strain sequencing project: providing services to taxonomists for standard genome sequencing and annotation.</title>
        <authorList>
            <consortium name="The Broad Institute Genomics Platform"/>
            <consortium name="The Broad Institute Genome Sequencing Center for Infectious Disease"/>
            <person name="Wu L."/>
            <person name="Ma J."/>
        </authorList>
    </citation>
    <scope>NUCLEOTIDE SEQUENCE [LARGE SCALE GENOMIC DNA]</scope>
    <source>
        <strain evidence="2">CCUG 57113</strain>
    </source>
</reference>
<name>A0ABW0LSH4_9BACL</name>
<dbReference type="Proteomes" id="UP001596105">
    <property type="component" value="Unassembled WGS sequence"/>
</dbReference>